<comment type="caution">
    <text evidence="2">The sequence shown here is derived from an EMBL/GenBank/DDBJ whole genome shotgun (WGS) entry which is preliminary data.</text>
</comment>
<dbReference type="AlphaFoldDB" id="A0A5B0KXG2"/>
<name>A0A5B0KXG2_9PROT</name>
<protein>
    <submittedName>
        <fullName evidence="2">Uncharacterized protein</fullName>
    </submittedName>
</protein>
<evidence type="ECO:0000313" key="2">
    <source>
        <dbReference type="EMBL" id="KAA1056098.1"/>
    </source>
</evidence>
<accession>A0A5B0KXG2</accession>
<organism evidence="2 3">
    <name type="scientific">Azospirillum argentinense</name>
    <dbReference type="NCBI Taxonomy" id="2970906"/>
    <lineage>
        <taxon>Bacteria</taxon>
        <taxon>Pseudomonadati</taxon>
        <taxon>Pseudomonadota</taxon>
        <taxon>Alphaproteobacteria</taxon>
        <taxon>Rhodospirillales</taxon>
        <taxon>Azospirillaceae</taxon>
        <taxon>Azospirillum</taxon>
    </lineage>
</organism>
<dbReference type="Proteomes" id="UP000325333">
    <property type="component" value="Unassembled WGS sequence"/>
</dbReference>
<dbReference type="EMBL" id="VEWN01000005">
    <property type="protein sequence ID" value="KAA1056098.1"/>
    <property type="molecule type" value="Genomic_DNA"/>
</dbReference>
<feature type="region of interest" description="Disordered" evidence="1">
    <location>
        <begin position="1"/>
        <end position="45"/>
    </location>
</feature>
<evidence type="ECO:0000256" key="1">
    <source>
        <dbReference type="SAM" id="MobiDB-lite"/>
    </source>
</evidence>
<sequence>MPVRPQSSGPERGRMIPQRRFCRTKFVRRGRAVAGNDDSSPSGGP</sequence>
<reference evidence="2 3" key="1">
    <citation type="submission" date="2019-07" db="EMBL/GenBank/DDBJ databases">
        <title>Genome sequencing of the stress-tolerant strain Azospirillum brasilense Az19.</title>
        <authorList>
            <person name="Maroniche G.A."/>
            <person name="Garcia J.E."/>
            <person name="Pagnussat L."/>
            <person name="Amenta M."/>
            <person name="Creus C.M."/>
        </authorList>
    </citation>
    <scope>NUCLEOTIDE SEQUENCE [LARGE SCALE GENOMIC DNA]</scope>
    <source>
        <strain evidence="2 3">Az19</strain>
    </source>
</reference>
<gene>
    <name evidence="2" type="ORF">FH063_005073</name>
</gene>
<evidence type="ECO:0000313" key="3">
    <source>
        <dbReference type="Proteomes" id="UP000325333"/>
    </source>
</evidence>
<proteinExistence type="predicted"/>
<feature type="compositionally biased region" description="Basic residues" evidence="1">
    <location>
        <begin position="20"/>
        <end position="31"/>
    </location>
</feature>